<keyword evidence="3" id="KW-0963">Cytoplasm</keyword>
<feature type="coiled-coil region" evidence="7">
    <location>
        <begin position="294"/>
        <end position="466"/>
    </location>
</feature>
<dbReference type="SUPFAM" id="SSF116907">
    <property type="entry name" value="Hook domain"/>
    <property type="match status" value="1"/>
</dbReference>
<dbReference type="PANTHER" id="PTHR18947:SF39">
    <property type="entry name" value="PROTEIN HOOK"/>
    <property type="match status" value="1"/>
</dbReference>
<dbReference type="InterPro" id="IPR036872">
    <property type="entry name" value="CH_dom_sf"/>
</dbReference>
<name>A0A5J4NDQ4_9TREM</name>
<dbReference type="Gene3D" id="1.10.418.10">
    <property type="entry name" value="Calponin-like domain"/>
    <property type="match status" value="1"/>
</dbReference>
<feature type="region of interest" description="Disordered" evidence="8">
    <location>
        <begin position="561"/>
        <end position="593"/>
    </location>
</feature>
<protein>
    <submittedName>
        <fullName evidence="10">Protein HOOK3</fullName>
    </submittedName>
</protein>
<dbReference type="GO" id="GO:0005874">
    <property type="term" value="C:microtubule"/>
    <property type="evidence" value="ECO:0007669"/>
    <property type="project" value="UniProtKB-KW"/>
</dbReference>
<dbReference type="GO" id="GO:0005737">
    <property type="term" value="C:cytoplasm"/>
    <property type="evidence" value="ECO:0007669"/>
    <property type="project" value="TreeGrafter"/>
</dbReference>
<evidence type="ECO:0000313" key="10">
    <source>
        <dbReference type="EMBL" id="KAA3673604.1"/>
    </source>
</evidence>
<feature type="region of interest" description="Disordered" evidence="8">
    <location>
        <begin position="725"/>
        <end position="775"/>
    </location>
</feature>
<dbReference type="GO" id="GO:0030705">
    <property type="term" value="P:cytoskeleton-dependent intracellular transport"/>
    <property type="evidence" value="ECO:0007669"/>
    <property type="project" value="InterPro"/>
</dbReference>
<dbReference type="GO" id="GO:0005813">
    <property type="term" value="C:centrosome"/>
    <property type="evidence" value="ECO:0007669"/>
    <property type="project" value="TreeGrafter"/>
</dbReference>
<reference evidence="10 11" key="1">
    <citation type="journal article" date="2019" name="Gigascience">
        <title>Whole-genome sequence of the oriental lung fluke Paragonimus westermani.</title>
        <authorList>
            <person name="Oey H."/>
            <person name="Zakrzewski M."/>
            <person name="Narain K."/>
            <person name="Devi K.R."/>
            <person name="Agatsuma T."/>
            <person name="Nawaratna S."/>
            <person name="Gobert G.N."/>
            <person name="Jones M.K."/>
            <person name="Ragan M.A."/>
            <person name="McManus D.P."/>
            <person name="Krause L."/>
        </authorList>
    </citation>
    <scope>NUCLEOTIDE SEQUENCE [LARGE SCALE GENOMIC DNA]</scope>
    <source>
        <strain evidence="10 11">IND2009</strain>
    </source>
</reference>
<evidence type="ECO:0000256" key="8">
    <source>
        <dbReference type="SAM" id="MobiDB-lite"/>
    </source>
</evidence>
<dbReference type="InterPro" id="IPR001715">
    <property type="entry name" value="CH_dom"/>
</dbReference>
<evidence type="ECO:0000256" key="3">
    <source>
        <dbReference type="ARBA" id="ARBA00022490"/>
    </source>
</evidence>
<dbReference type="AlphaFoldDB" id="A0A5J4NDQ4"/>
<sequence length="775" mass="87805">FIDLNEWSARLQVKSISFAGYTLALFENSRSPRMSGSHLVKYLLTWLRTFVAAAEVETVKDISDGLIIGKVLYAISPNHFPLHWLGRLNQEPNPDWRSKVHNLQIVFDAVADFLTKIPDEHIVVQPVPDLELIVERNDEDAAFRLLQLILGCAVNCESKQTYIEAIMCMEESVQHVLMEAIQQLMSSRPSGSASLREPSDDLLLTADDEYKRLIAQNALLSRKCHEFQLRLSVVSGEKAALQSELERLRFGQTAHPTISSDSVLRDDDDLVPSADLINPVSRSAMSPVVASVRISQLQDQLTKLRNELYQTETSKEELRLKLADALINIQDLKQKCELLSKSADESIHLKDELDIAREELAVAAHLSTTVEQLRKRADEAMELRARCAQLEADNVVCCNRIAELEQEARLCGNFRSQAETQRMQAATARNEVSEANRRADVAESELAKMREELSGTTREKLRLIAELNSLRSCCEQLQLSVLSSRDGVSFQEDATRLRSDAEFQFTPAIEVQMLNLREELSRLQTSLSSLEMTAPNSIEGDQAIIEEGSACVEPAPDISQPVSVNTQSGRHSASPRSITKLSSENSLHSRCEEEQQQFSEMLLQSTRDQLAQKETELYNMEQKYRAYLWKAREVVRFLHSQKRKQDLLPAVSNDAEGVDPESSEVARLRTLLVEKEAIIENLEKHHDQTRLHRDAEERIILAAWYNLAMERAREALEDRIRDGTELSHQNKTSHKNKHIIEHPPGARSDTSFLEQQRERHLKPPRGQTSMVMASK</sequence>
<dbReference type="GO" id="GO:0051959">
    <property type="term" value="F:dynein light intermediate chain binding"/>
    <property type="evidence" value="ECO:0007669"/>
    <property type="project" value="TreeGrafter"/>
</dbReference>
<dbReference type="GO" id="GO:0008017">
    <property type="term" value="F:microtubule binding"/>
    <property type="evidence" value="ECO:0007669"/>
    <property type="project" value="InterPro"/>
</dbReference>
<feature type="compositionally biased region" description="Polar residues" evidence="8">
    <location>
        <begin position="561"/>
        <end position="586"/>
    </location>
</feature>
<keyword evidence="6" id="KW-0206">Cytoskeleton</keyword>
<dbReference type="InterPro" id="IPR008636">
    <property type="entry name" value="Hook_C"/>
</dbReference>
<organism evidence="10 11">
    <name type="scientific">Paragonimus westermani</name>
    <dbReference type="NCBI Taxonomy" id="34504"/>
    <lineage>
        <taxon>Eukaryota</taxon>
        <taxon>Metazoa</taxon>
        <taxon>Spiralia</taxon>
        <taxon>Lophotrochozoa</taxon>
        <taxon>Platyhelminthes</taxon>
        <taxon>Trematoda</taxon>
        <taxon>Digenea</taxon>
        <taxon>Plagiorchiida</taxon>
        <taxon>Troglotremata</taxon>
        <taxon>Troglotrematidae</taxon>
        <taxon>Paragonimus</taxon>
    </lineage>
</organism>
<dbReference type="PROSITE" id="PS50021">
    <property type="entry name" value="CH"/>
    <property type="match status" value="1"/>
</dbReference>
<dbReference type="Pfam" id="PF19047">
    <property type="entry name" value="HOOK_N"/>
    <property type="match status" value="1"/>
</dbReference>
<comment type="caution">
    <text evidence="10">The sequence shown here is derived from an EMBL/GenBank/DDBJ whole genome shotgun (WGS) entry which is preliminary data.</text>
</comment>
<comment type="similarity">
    <text evidence="2">Belongs to the hook family.</text>
</comment>
<comment type="subcellular location">
    <subcellularLocation>
        <location evidence="1">Cytoplasm</location>
        <location evidence="1">Cytoskeleton</location>
    </subcellularLocation>
</comment>
<accession>A0A5J4NDQ4</accession>
<dbReference type="InterPro" id="IPR043936">
    <property type="entry name" value="HOOK_N"/>
</dbReference>
<dbReference type="Pfam" id="PF05622">
    <property type="entry name" value="HOOK"/>
    <property type="match status" value="2"/>
</dbReference>
<evidence type="ECO:0000256" key="2">
    <source>
        <dbReference type="ARBA" id="ARBA00006946"/>
    </source>
</evidence>
<dbReference type="PANTHER" id="PTHR18947">
    <property type="entry name" value="HOOK PROTEINS"/>
    <property type="match status" value="1"/>
</dbReference>
<dbReference type="FunFam" id="1.10.418.10:FF:000024">
    <property type="entry name" value="Hook homolog 3 (Drosophila)"/>
    <property type="match status" value="1"/>
</dbReference>
<dbReference type="Proteomes" id="UP000324629">
    <property type="component" value="Unassembled WGS sequence"/>
</dbReference>
<evidence type="ECO:0000256" key="7">
    <source>
        <dbReference type="SAM" id="Coils"/>
    </source>
</evidence>
<evidence type="ECO:0000313" key="11">
    <source>
        <dbReference type="Proteomes" id="UP000324629"/>
    </source>
</evidence>
<proteinExistence type="inferred from homology"/>
<gene>
    <name evidence="10" type="ORF">DEA37_0011988</name>
</gene>
<evidence type="ECO:0000256" key="4">
    <source>
        <dbReference type="ARBA" id="ARBA00022701"/>
    </source>
</evidence>
<evidence type="ECO:0000256" key="6">
    <source>
        <dbReference type="ARBA" id="ARBA00023212"/>
    </source>
</evidence>
<keyword evidence="4" id="KW-0493">Microtubule</keyword>
<evidence type="ECO:0000256" key="5">
    <source>
        <dbReference type="ARBA" id="ARBA00023054"/>
    </source>
</evidence>
<dbReference type="EMBL" id="QNGE01003793">
    <property type="protein sequence ID" value="KAA3673604.1"/>
    <property type="molecule type" value="Genomic_DNA"/>
</dbReference>
<keyword evidence="11" id="KW-1185">Reference proteome</keyword>
<feature type="compositionally biased region" description="Polar residues" evidence="8">
    <location>
        <begin position="766"/>
        <end position="775"/>
    </location>
</feature>
<keyword evidence="5 7" id="KW-0175">Coiled coil</keyword>
<feature type="non-terminal residue" evidence="10">
    <location>
        <position position="1"/>
    </location>
</feature>
<evidence type="ECO:0000259" key="9">
    <source>
        <dbReference type="PROSITE" id="PS50021"/>
    </source>
</evidence>
<feature type="domain" description="Calponin-homology (CH)" evidence="9">
    <location>
        <begin position="37"/>
        <end position="153"/>
    </location>
</feature>
<evidence type="ECO:0000256" key="1">
    <source>
        <dbReference type="ARBA" id="ARBA00004245"/>
    </source>
</evidence>
<dbReference type="GO" id="GO:0031122">
    <property type="term" value="P:cytoplasmic microtubule organization"/>
    <property type="evidence" value="ECO:0007669"/>
    <property type="project" value="InterPro"/>
</dbReference>